<protein>
    <submittedName>
        <fullName evidence="3">SseB family protein</fullName>
    </submittedName>
</protein>
<dbReference type="Proteomes" id="UP000069030">
    <property type="component" value="Chromosome"/>
</dbReference>
<evidence type="ECO:0000313" key="3">
    <source>
        <dbReference type="EMBL" id="ALU26810.1"/>
    </source>
</evidence>
<reference evidence="3 4" key="1">
    <citation type="journal article" date="2016" name="J. Zhejiang Univ. Sci. B">
        <title>Antibiotic resistance mechanisms of Myroides sp.</title>
        <authorList>
            <person name="Hu S."/>
            <person name="Yuan S."/>
            <person name="Qu H."/>
            <person name="Jiang T."/>
            <person name="Zhou Y."/>
            <person name="Wang M."/>
            <person name="Ming D."/>
        </authorList>
    </citation>
    <scope>NUCLEOTIDE SEQUENCE [LARGE SCALE GENOMIC DNA]</scope>
    <source>
        <strain evidence="3 4">PR63039</strain>
    </source>
</reference>
<evidence type="ECO:0000259" key="1">
    <source>
        <dbReference type="Pfam" id="PF07179"/>
    </source>
</evidence>
<sequence>MSNYNRNKNTVAKLNTNLTLAQIIEQAGTNPEYRIVFYNRFLKDDIYVLVEKGALEGKTDGSMDPTPPIIAFENNCIPVFTHPDRIYDGSAIHQEMDYMKVRGNDFLEMTLGATIIVNPFSKVYKELVVEEIAEMLNGSIFNTLSSPVLKAQMNVKIGAPETEPTVLLEELKTAFSEHELINAAYIGWTFNEILDKNAHYVFAIECAKELTDFKEVADLISNFCKPHLTKEEYIDIIKLEKNGNFSDYFYNHATPFYTK</sequence>
<feature type="domain" description="SseB protein C-terminal" evidence="2">
    <location>
        <begin position="150"/>
        <end position="259"/>
    </location>
</feature>
<dbReference type="Pfam" id="PF07179">
    <property type="entry name" value="SseB"/>
    <property type="match status" value="1"/>
</dbReference>
<accession>A0AAI8G5A2</accession>
<proteinExistence type="predicted"/>
<evidence type="ECO:0000259" key="2">
    <source>
        <dbReference type="Pfam" id="PF14581"/>
    </source>
</evidence>
<evidence type="ECO:0000313" key="4">
    <source>
        <dbReference type="Proteomes" id="UP000069030"/>
    </source>
</evidence>
<organism evidence="3 4">
    <name type="scientific">Myroides odoratimimus</name>
    <dbReference type="NCBI Taxonomy" id="76832"/>
    <lineage>
        <taxon>Bacteria</taxon>
        <taxon>Pseudomonadati</taxon>
        <taxon>Bacteroidota</taxon>
        <taxon>Flavobacteriia</taxon>
        <taxon>Flavobacteriales</taxon>
        <taxon>Flavobacteriaceae</taxon>
        <taxon>Myroides</taxon>
    </lineage>
</organism>
<name>A0AAI8G5A2_9FLAO</name>
<dbReference type="RefSeq" id="WP_006265029.1">
    <property type="nucleotide sequence ID" value="NZ_CP013690.1"/>
</dbReference>
<dbReference type="InterPro" id="IPR009839">
    <property type="entry name" value="SseB_N"/>
</dbReference>
<gene>
    <name evidence="3" type="ORF">AS202_11925</name>
</gene>
<dbReference type="InterPro" id="IPR027945">
    <property type="entry name" value="SseB_C"/>
</dbReference>
<dbReference type="Pfam" id="PF14581">
    <property type="entry name" value="SseB_C"/>
    <property type="match status" value="1"/>
</dbReference>
<dbReference type="AlphaFoldDB" id="A0AAI8G5A2"/>
<dbReference type="EMBL" id="CP013690">
    <property type="protein sequence ID" value="ALU26810.1"/>
    <property type="molecule type" value="Genomic_DNA"/>
</dbReference>
<dbReference type="KEGG" id="mod:AS202_11925"/>
<feature type="domain" description="SseB protein N-terminal" evidence="1">
    <location>
        <begin position="25"/>
        <end position="133"/>
    </location>
</feature>